<comment type="caution">
    <text evidence="2">The sequence shown here is derived from an EMBL/GenBank/DDBJ whole genome shotgun (WGS) entry which is preliminary data.</text>
</comment>
<sequence>MDRQVVHQEFERARSTFHALHDHATPAGLKRPSNGTRWNNQQLLFHMLLGYLIIRALSNLVRVFGRLPPGVSRAYATLLDAGTRPFDVVNFAGSWAGGTVVGRRGQIALFDRVIAALHRRLDAETDVDLARGMHYPARWDPFFEPYMTLADVYRFPTRHFDFHRRQLTLDRTDAP</sequence>
<evidence type="ECO:0000313" key="2">
    <source>
        <dbReference type="EMBL" id="PVZ14784.1"/>
    </source>
</evidence>
<dbReference type="InterPro" id="IPR024775">
    <property type="entry name" value="DinB-like"/>
</dbReference>
<gene>
    <name evidence="2" type="ORF">C8D89_101652</name>
</gene>
<dbReference type="InterPro" id="IPR034660">
    <property type="entry name" value="DinB/YfiT-like"/>
</dbReference>
<dbReference type="OrthoDB" id="4196751at2"/>
<proteinExistence type="predicted"/>
<accession>A0A2U1FRK4</accession>
<dbReference type="EMBL" id="QEKW01000001">
    <property type="protein sequence ID" value="PVZ14784.1"/>
    <property type="molecule type" value="Genomic_DNA"/>
</dbReference>
<protein>
    <submittedName>
        <fullName evidence="2">DinB family protein</fullName>
    </submittedName>
</protein>
<dbReference type="Proteomes" id="UP000245639">
    <property type="component" value="Unassembled WGS sequence"/>
</dbReference>
<evidence type="ECO:0000259" key="1">
    <source>
        <dbReference type="Pfam" id="PF12867"/>
    </source>
</evidence>
<evidence type="ECO:0000313" key="3">
    <source>
        <dbReference type="Proteomes" id="UP000245639"/>
    </source>
</evidence>
<dbReference type="RefSeq" id="WP_116706569.1">
    <property type="nucleotide sequence ID" value="NZ_QEKW01000001.1"/>
</dbReference>
<reference evidence="2 3" key="1">
    <citation type="submission" date="2018-04" db="EMBL/GenBank/DDBJ databases">
        <title>Genomic Encyclopedia of Type Strains, Phase IV (KMG-IV): sequencing the most valuable type-strain genomes for metagenomic binning, comparative biology and taxonomic classification.</title>
        <authorList>
            <person name="Goeker M."/>
        </authorList>
    </citation>
    <scope>NUCLEOTIDE SEQUENCE [LARGE SCALE GENOMIC DNA]</scope>
    <source>
        <strain evidence="2 3">DSM 45771</strain>
    </source>
</reference>
<dbReference type="AlphaFoldDB" id="A0A2U1FRK4"/>
<name>A0A2U1FRK4_9PSEU</name>
<feature type="domain" description="DinB-like" evidence="1">
    <location>
        <begin position="9"/>
        <end position="167"/>
    </location>
</feature>
<dbReference type="SUPFAM" id="SSF109854">
    <property type="entry name" value="DinB/YfiT-like putative metalloenzymes"/>
    <property type="match status" value="1"/>
</dbReference>
<keyword evidence="3" id="KW-1185">Reference proteome</keyword>
<organism evidence="2 3">
    <name type="scientific">Actinomycetospora cinnamomea</name>
    <dbReference type="NCBI Taxonomy" id="663609"/>
    <lineage>
        <taxon>Bacteria</taxon>
        <taxon>Bacillati</taxon>
        <taxon>Actinomycetota</taxon>
        <taxon>Actinomycetes</taxon>
        <taxon>Pseudonocardiales</taxon>
        <taxon>Pseudonocardiaceae</taxon>
        <taxon>Actinomycetospora</taxon>
    </lineage>
</organism>
<dbReference type="Pfam" id="PF12867">
    <property type="entry name" value="DinB_2"/>
    <property type="match status" value="1"/>
</dbReference>